<dbReference type="AlphaFoldDB" id="A0AA88A679"/>
<dbReference type="Gramene" id="FCD_00018253-RA">
    <property type="protein sequence ID" value="FCD_00018253-RA:cds"/>
    <property type="gene ID" value="FCD_00018253"/>
</dbReference>
<name>A0AA88A679_FICCA</name>
<evidence type="ECO:0000256" key="1">
    <source>
        <dbReference type="SAM" id="MobiDB-lite"/>
    </source>
</evidence>
<dbReference type="Proteomes" id="UP001187192">
    <property type="component" value="Unassembled WGS sequence"/>
</dbReference>
<comment type="caution">
    <text evidence="2">The sequence shown here is derived from an EMBL/GenBank/DDBJ whole genome shotgun (WGS) entry which is preliminary data.</text>
</comment>
<sequence>MKQEIAVTSLHVFWSPVGDLESLARIASNRPHQIDAILSPRHRDHRRKELTRASGPSIVTGSRSRRHPSSSLARSLSRARFLQRPISSFRRCLFWIWD</sequence>
<proteinExistence type="predicted"/>
<accession>A0AA88A679</accession>
<evidence type="ECO:0000313" key="2">
    <source>
        <dbReference type="EMBL" id="GMN45705.1"/>
    </source>
</evidence>
<keyword evidence="3" id="KW-1185">Reference proteome</keyword>
<reference evidence="2" key="1">
    <citation type="submission" date="2023-07" db="EMBL/GenBank/DDBJ databases">
        <title>draft genome sequence of fig (Ficus carica).</title>
        <authorList>
            <person name="Takahashi T."/>
            <person name="Nishimura K."/>
        </authorList>
    </citation>
    <scope>NUCLEOTIDE SEQUENCE</scope>
</reference>
<organism evidence="2 3">
    <name type="scientific">Ficus carica</name>
    <name type="common">Common fig</name>
    <dbReference type="NCBI Taxonomy" id="3494"/>
    <lineage>
        <taxon>Eukaryota</taxon>
        <taxon>Viridiplantae</taxon>
        <taxon>Streptophyta</taxon>
        <taxon>Embryophyta</taxon>
        <taxon>Tracheophyta</taxon>
        <taxon>Spermatophyta</taxon>
        <taxon>Magnoliopsida</taxon>
        <taxon>eudicotyledons</taxon>
        <taxon>Gunneridae</taxon>
        <taxon>Pentapetalae</taxon>
        <taxon>rosids</taxon>
        <taxon>fabids</taxon>
        <taxon>Rosales</taxon>
        <taxon>Moraceae</taxon>
        <taxon>Ficeae</taxon>
        <taxon>Ficus</taxon>
    </lineage>
</organism>
<protein>
    <submittedName>
        <fullName evidence="2">Uncharacterized protein</fullName>
    </submittedName>
</protein>
<feature type="region of interest" description="Disordered" evidence="1">
    <location>
        <begin position="34"/>
        <end position="72"/>
    </location>
</feature>
<evidence type="ECO:0000313" key="3">
    <source>
        <dbReference type="Proteomes" id="UP001187192"/>
    </source>
</evidence>
<gene>
    <name evidence="2" type="ORF">TIFTF001_014902</name>
</gene>
<feature type="compositionally biased region" description="Basic residues" evidence="1">
    <location>
        <begin position="40"/>
        <end position="49"/>
    </location>
</feature>
<dbReference type="EMBL" id="BTGU01000021">
    <property type="protein sequence ID" value="GMN45705.1"/>
    <property type="molecule type" value="Genomic_DNA"/>
</dbReference>